<gene>
    <name evidence="6" type="ORF">ACFSOY_15775</name>
</gene>
<dbReference type="EMBL" id="JBHUIO010000009">
    <property type="protein sequence ID" value="MFD2171421.1"/>
    <property type="molecule type" value="Genomic_DNA"/>
</dbReference>
<dbReference type="PROSITE" id="PS51635">
    <property type="entry name" value="PNPLA"/>
    <property type="match status" value="1"/>
</dbReference>
<feature type="domain" description="PNPLA" evidence="5">
    <location>
        <begin position="9"/>
        <end position="168"/>
    </location>
</feature>
<sequence length="270" mass="29853">MRRRPRIGLALGAGGARGFAHIGVLQVLEEIGVPIDMIAGSSMGSLIGAFYCTGMETRYMETLAINLKRRHWIDFSVVPKMGFVNGARIMEMVRFLTKDQNIEDLPIPFAVVATDVQKGERVVYREGAVHQAVRGSISIPGIFMPHRYQGRMLIDGGVVDRVPINVVREMGADLVIAVDVGLYDRETEVKSIFDVIFQSIEIMEREILRTRILNADVIVRPDVGHISSTAFTNIEEAIACGRQAAERVAELILKTIAEWQEGECADGIEA</sequence>
<dbReference type="InterPro" id="IPR016035">
    <property type="entry name" value="Acyl_Trfase/lysoPLipase"/>
</dbReference>
<dbReference type="RefSeq" id="WP_386048202.1">
    <property type="nucleotide sequence ID" value="NZ_JBHUIO010000009.1"/>
</dbReference>
<keyword evidence="2 4" id="KW-0442">Lipid degradation</keyword>
<evidence type="ECO:0000256" key="4">
    <source>
        <dbReference type="PROSITE-ProRule" id="PRU01161"/>
    </source>
</evidence>
<name>A0ABW5A1E3_9BACL</name>
<evidence type="ECO:0000256" key="3">
    <source>
        <dbReference type="ARBA" id="ARBA00023098"/>
    </source>
</evidence>
<keyword evidence="7" id="KW-1185">Reference proteome</keyword>
<dbReference type="PANTHER" id="PTHR14226:SF76">
    <property type="entry name" value="NTE FAMILY PROTEIN RSSA"/>
    <property type="match status" value="1"/>
</dbReference>
<keyword evidence="3 4" id="KW-0443">Lipid metabolism</keyword>
<dbReference type="InterPro" id="IPR050301">
    <property type="entry name" value="NTE"/>
</dbReference>
<feature type="short sequence motif" description="DGA/G" evidence="4">
    <location>
        <begin position="155"/>
        <end position="157"/>
    </location>
</feature>
<organism evidence="6 7">
    <name type="scientific">Tumebacillus lipolyticus</name>
    <dbReference type="NCBI Taxonomy" id="1280370"/>
    <lineage>
        <taxon>Bacteria</taxon>
        <taxon>Bacillati</taxon>
        <taxon>Bacillota</taxon>
        <taxon>Bacilli</taxon>
        <taxon>Bacillales</taxon>
        <taxon>Alicyclobacillaceae</taxon>
        <taxon>Tumebacillus</taxon>
    </lineage>
</organism>
<evidence type="ECO:0000259" key="5">
    <source>
        <dbReference type="PROSITE" id="PS51635"/>
    </source>
</evidence>
<evidence type="ECO:0000313" key="7">
    <source>
        <dbReference type="Proteomes" id="UP001597343"/>
    </source>
</evidence>
<dbReference type="InterPro" id="IPR002641">
    <property type="entry name" value="PNPLA_dom"/>
</dbReference>
<accession>A0ABW5A1E3</accession>
<feature type="active site" description="Nucleophile" evidence="4">
    <location>
        <position position="42"/>
    </location>
</feature>
<proteinExistence type="predicted"/>
<dbReference type="Gene3D" id="3.40.1090.10">
    <property type="entry name" value="Cytosolic phospholipase A2 catalytic domain"/>
    <property type="match status" value="2"/>
</dbReference>
<protein>
    <submittedName>
        <fullName evidence="6">Patatin-like phospholipase family protein</fullName>
    </submittedName>
</protein>
<evidence type="ECO:0000256" key="1">
    <source>
        <dbReference type="ARBA" id="ARBA00022801"/>
    </source>
</evidence>
<feature type="active site" description="Proton acceptor" evidence="4">
    <location>
        <position position="155"/>
    </location>
</feature>
<comment type="caution">
    <text evidence="4">Lacks conserved residue(s) required for the propagation of feature annotation.</text>
</comment>
<reference evidence="7" key="1">
    <citation type="journal article" date="2019" name="Int. J. Syst. Evol. Microbiol.">
        <title>The Global Catalogue of Microorganisms (GCM) 10K type strain sequencing project: providing services to taxonomists for standard genome sequencing and annotation.</title>
        <authorList>
            <consortium name="The Broad Institute Genomics Platform"/>
            <consortium name="The Broad Institute Genome Sequencing Center for Infectious Disease"/>
            <person name="Wu L."/>
            <person name="Ma J."/>
        </authorList>
    </citation>
    <scope>NUCLEOTIDE SEQUENCE [LARGE SCALE GENOMIC DNA]</scope>
    <source>
        <strain evidence="7">CGMCC 1.13574</strain>
    </source>
</reference>
<dbReference type="SUPFAM" id="SSF52151">
    <property type="entry name" value="FabD/lysophospholipase-like"/>
    <property type="match status" value="1"/>
</dbReference>
<evidence type="ECO:0000256" key="2">
    <source>
        <dbReference type="ARBA" id="ARBA00022963"/>
    </source>
</evidence>
<feature type="short sequence motif" description="GXSXG" evidence="4">
    <location>
        <begin position="40"/>
        <end position="44"/>
    </location>
</feature>
<dbReference type="Proteomes" id="UP001597343">
    <property type="component" value="Unassembled WGS sequence"/>
</dbReference>
<evidence type="ECO:0000313" key="6">
    <source>
        <dbReference type="EMBL" id="MFD2171421.1"/>
    </source>
</evidence>
<dbReference type="Pfam" id="PF01734">
    <property type="entry name" value="Patatin"/>
    <property type="match status" value="1"/>
</dbReference>
<keyword evidence="1 4" id="KW-0378">Hydrolase</keyword>
<dbReference type="PANTHER" id="PTHR14226">
    <property type="entry name" value="NEUROPATHY TARGET ESTERASE/SWISS CHEESE D.MELANOGASTER"/>
    <property type="match status" value="1"/>
</dbReference>
<comment type="caution">
    <text evidence="6">The sequence shown here is derived from an EMBL/GenBank/DDBJ whole genome shotgun (WGS) entry which is preliminary data.</text>
</comment>